<comment type="similarity">
    <text evidence="2">Belongs to the seminal plasma protein family.</text>
</comment>
<protein>
    <recommendedName>
        <fullName evidence="7">Fibronectin type-II domain-containing protein</fullName>
    </recommendedName>
</protein>
<gene>
    <name evidence="8" type="ORF">JD844_001745</name>
</gene>
<dbReference type="CDD" id="cd00062">
    <property type="entry name" value="FN2"/>
    <property type="match status" value="1"/>
</dbReference>
<evidence type="ECO:0000256" key="6">
    <source>
        <dbReference type="PROSITE-ProRule" id="PRU00479"/>
    </source>
</evidence>
<dbReference type="EMBL" id="JAIPUX010000521">
    <property type="protein sequence ID" value="KAH0626654.1"/>
    <property type="molecule type" value="Genomic_DNA"/>
</dbReference>
<evidence type="ECO:0000256" key="5">
    <source>
        <dbReference type="ARBA" id="ARBA00023157"/>
    </source>
</evidence>
<evidence type="ECO:0000256" key="4">
    <source>
        <dbReference type="ARBA" id="ARBA00022737"/>
    </source>
</evidence>
<sequence length="125" mass="14220">MMQTPGGHTVIPQNPIPAHSPLFSKGNPTLHAPRKGLLTANYGVPPLTTMTETVNGKHVPFKVTKNNQTVWLDVYFSACVFPFIYQNKTYRTCTKDGSKIDWLWCATTSTYDKDHKWKRCYEKGK</sequence>
<organism evidence="8 9">
    <name type="scientific">Phrynosoma platyrhinos</name>
    <name type="common">Desert horned lizard</name>
    <dbReference type="NCBI Taxonomy" id="52577"/>
    <lineage>
        <taxon>Eukaryota</taxon>
        <taxon>Metazoa</taxon>
        <taxon>Chordata</taxon>
        <taxon>Craniata</taxon>
        <taxon>Vertebrata</taxon>
        <taxon>Euteleostomi</taxon>
        <taxon>Lepidosauria</taxon>
        <taxon>Squamata</taxon>
        <taxon>Bifurcata</taxon>
        <taxon>Unidentata</taxon>
        <taxon>Episquamata</taxon>
        <taxon>Toxicofera</taxon>
        <taxon>Iguania</taxon>
        <taxon>Phrynosomatidae</taxon>
        <taxon>Phrynosomatinae</taxon>
        <taxon>Phrynosoma</taxon>
    </lineage>
</organism>
<keyword evidence="9" id="KW-1185">Reference proteome</keyword>
<proteinExistence type="inferred from homology"/>
<dbReference type="InterPro" id="IPR051666">
    <property type="entry name" value="SP_Capacitation_Regulator"/>
</dbReference>
<evidence type="ECO:0000313" key="9">
    <source>
        <dbReference type="Proteomes" id="UP000826234"/>
    </source>
</evidence>
<feature type="disulfide bond" evidence="6">
    <location>
        <begin position="93"/>
        <end position="120"/>
    </location>
</feature>
<evidence type="ECO:0000256" key="1">
    <source>
        <dbReference type="ARBA" id="ARBA00004613"/>
    </source>
</evidence>
<dbReference type="Pfam" id="PF00040">
    <property type="entry name" value="fn2"/>
    <property type="match status" value="1"/>
</dbReference>
<feature type="disulfide bond" evidence="6">
    <location>
        <begin position="79"/>
        <end position="105"/>
    </location>
</feature>
<dbReference type="PANTHER" id="PTHR22918">
    <property type="entry name" value="SEMINAL PLASMA PROTEIN"/>
    <property type="match status" value="1"/>
</dbReference>
<reference evidence="8 9" key="1">
    <citation type="journal article" date="2022" name="Gigascience">
        <title>A chromosome-level genome assembly and annotation of the desert horned lizard, Phrynosoma platyrhinos, provides insight into chromosomal rearrangements among reptiles.</title>
        <authorList>
            <person name="Koochekian N."/>
            <person name="Ascanio A."/>
            <person name="Farleigh K."/>
            <person name="Card D.C."/>
            <person name="Schield D.R."/>
            <person name="Castoe T.A."/>
            <person name="Jezkova T."/>
        </authorList>
    </citation>
    <scope>NUCLEOTIDE SEQUENCE [LARGE SCALE GENOMIC DNA]</scope>
    <source>
        <strain evidence="8">NK-2021</strain>
    </source>
</reference>
<evidence type="ECO:0000256" key="2">
    <source>
        <dbReference type="ARBA" id="ARBA00010011"/>
    </source>
</evidence>
<dbReference type="InterPro" id="IPR013806">
    <property type="entry name" value="Kringle-like"/>
</dbReference>
<comment type="subcellular location">
    <subcellularLocation>
        <location evidence="1">Secreted</location>
    </subcellularLocation>
</comment>
<keyword evidence="4" id="KW-0677">Repeat</keyword>
<evidence type="ECO:0000256" key="3">
    <source>
        <dbReference type="ARBA" id="ARBA00022525"/>
    </source>
</evidence>
<dbReference type="PANTHER" id="PTHR22918:SF1">
    <property type="entry name" value="FIBRONECTIN TYPE-II DOMAIN-CONTAINING PROTEIN"/>
    <property type="match status" value="1"/>
</dbReference>
<accession>A0ABQ7TAA8</accession>
<evidence type="ECO:0000313" key="8">
    <source>
        <dbReference type="EMBL" id="KAH0626654.1"/>
    </source>
</evidence>
<name>A0ABQ7TAA8_PHRPL</name>
<dbReference type="Proteomes" id="UP000826234">
    <property type="component" value="Unassembled WGS sequence"/>
</dbReference>
<dbReference type="Gene3D" id="2.10.10.10">
    <property type="entry name" value="Fibronectin, type II, collagen-binding"/>
    <property type="match status" value="1"/>
</dbReference>
<keyword evidence="5 6" id="KW-1015">Disulfide bond</keyword>
<evidence type="ECO:0000259" key="7">
    <source>
        <dbReference type="PROSITE" id="PS51092"/>
    </source>
</evidence>
<dbReference type="PRINTS" id="PR00013">
    <property type="entry name" value="FNTYPEII"/>
</dbReference>
<keyword evidence="3" id="KW-0964">Secreted</keyword>
<dbReference type="SMART" id="SM00059">
    <property type="entry name" value="FN2"/>
    <property type="match status" value="1"/>
</dbReference>
<feature type="domain" description="Fibronectin type-II" evidence="7">
    <location>
        <begin position="74"/>
        <end position="122"/>
    </location>
</feature>
<dbReference type="SUPFAM" id="SSF57440">
    <property type="entry name" value="Kringle-like"/>
    <property type="match status" value="1"/>
</dbReference>
<dbReference type="PROSITE" id="PS51092">
    <property type="entry name" value="FN2_2"/>
    <property type="match status" value="1"/>
</dbReference>
<dbReference type="InterPro" id="IPR036943">
    <property type="entry name" value="FN_type2_sf"/>
</dbReference>
<dbReference type="InterPro" id="IPR000562">
    <property type="entry name" value="FN_type2_dom"/>
</dbReference>
<comment type="caution">
    <text evidence="8">The sequence shown here is derived from an EMBL/GenBank/DDBJ whole genome shotgun (WGS) entry which is preliminary data.</text>
</comment>